<reference evidence="2" key="1">
    <citation type="submission" date="2020-11" db="EMBL/GenBank/DDBJ databases">
        <authorList>
            <consortium name="DOE Joint Genome Institute"/>
            <person name="Ahrendt S."/>
            <person name="Riley R."/>
            <person name="Andreopoulos W."/>
            <person name="Labutti K."/>
            <person name="Pangilinan J."/>
            <person name="Ruiz-Duenas F.J."/>
            <person name="Barrasa J.M."/>
            <person name="Sanchez-Garcia M."/>
            <person name="Camarero S."/>
            <person name="Miyauchi S."/>
            <person name="Serrano A."/>
            <person name="Linde D."/>
            <person name="Babiker R."/>
            <person name="Drula E."/>
            <person name="Ayuso-Fernandez I."/>
            <person name="Pacheco R."/>
            <person name="Padilla G."/>
            <person name="Ferreira P."/>
            <person name="Barriuso J."/>
            <person name="Kellner H."/>
            <person name="Castanera R."/>
            <person name="Alfaro M."/>
            <person name="Ramirez L."/>
            <person name="Pisabarro A.G."/>
            <person name="Kuo A."/>
            <person name="Tritt A."/>
            <person name="Lipzen A."/>
            <person name="He G."/>
            <person name="Yan M."/>
            <person name="Ng V."/>
            <person name="Cullen D."/>
            <person name="Martin F."/>
            <person name="Rosso M.-N."/>
            <person name="Henrissat B."/>
            <person name="Hibbett D."/>
            <person name="Martinez A.T."/>
            <person name="Grigoriev I.V."/>
        </authorList>
    </citation>
    <scope>NUCLEOTIDE SEQUENCE</scope>
    <source>
        <strain evidence="2">CBS 247.69</strain>
    </source>
</reference>
<protein>
    <submittedName>
        <fullName evidence="2">Uncharacterized protein</fullName>
    </submittedName>
</protein>
<accession>A0A9P5YIY5</accession>
<evidence type="ECO:0000313" key="3">
    <source>
        <dbReference type="Proteomes" id="UP000807353"/>
    </source>
</evidence>
<dbReference type="OrthoDB" id="2744793at2759"/>
<keyword evidence="1" id="KW-1133">Transmembrane helix</keyword>
<sequence>MSSERNIPSDPTILIHVGKLFIGQVVQTCSYTILYGAFCLLYLQSTATYLKKKQSNKAQFWMFLLSTATFLLATVHEATLLAYVGIAIHSILVGSQNIPLIERLPYANNLLQKPNSVLAWAGYLEFIISDAVVSWRAFILLQGRVWVMIIPGLLLLGSAAYIVIITRGNYFSAGGALETHNLDIIGLGLSLATNIVATALIGYVYWSHRKDMVAGLGKHKTTRAERVLALLLESGSIFCLFQAIVFILGFTPAFDDDSTIAFYAQTIFPTTFFAFSAMYPTMVIVLVNAHRTLDYEYSTNMSLPRISEVEPGRVTTLQFAHADRTSSHNSEKRGDSNAA</sequence>
<feature type="transmembrane region" description="Helical" evidence="1">
    <location>
        <begin position="63"/>
        <end position="92"/>
    </location>
</feature>
<organism evidence="2 3">
    <name type="scientific">Collybia nuda</name>
    <dbReference type="NCBI Taxonomy" id="64659"/>
    <lineage>
        <taxon>Eukaryota</taxon>
        <taxon>Fungi</taxon>
        <taxon>Dikarya</taxon>
        <taxon>Basidiomycota</taxon>
        <taxon>Agaricomycotina</taxon>
        <taxon>Agaricomycetes</taxon>
        <taxon>Agaricomycetidae</taxon>
        <taxon>Agaricales</taxon>
        <taxon>Tricholomatineae</taxon>
        <taxon>Clitocybaceae</taxon>
        <taxon>Collybia</taxon>
    </lineage>
</organism>
<proteinExistence type="predicted"/>
<gene>
    <name evidence="2" type="ORF">BDZ94DRAFT_1303186</name>
</gene>
<keyword evidence="1" id="KW-0472">Membrane</keyword>
<dbReference type="EMBL" id="MU150229">
    <property type="protein sequence ID" value="KAF9469469.1"/>
    <property type="molecule type" value="Genomic_DNA"/>
</dbReference>
<feature type="transmembrane region" description="Helical" evidence="1">
    <location>
        <begin position="262"/>
        <end position="287"/>
    </location>
</feature>
<dbReference type="AlphaFoldDB" id="A0A9P5YIY5"/>
<feature type="transmembrane region" description="Helical" evidence="1">
    <location>
        <begin position="227"/>
        <end position="250"/>
    </location>
</feature>
<feature type="transmembrane region" description="Helical" evidence="1">
    <location>
        <begin position="117"/>
        <end position="138"/>
    </location>
</feature>
<name>A0A9P5YIY5_9AGAR</name>
<keyword evidence="3" id="KW-1185">Reference proteome</keyword>
<comment type="caution">
    <text evidence="2">The sequence shown here is derived from an EMBL/GenBank/DDBJ whole genome shotgun (WGS) entry which is preliminary data.</text>
</comment>
<evidence type="ECO:0000256" key="1">
    <source>
        <dbReference type="SAM" id="Phobius"/>
    </source>
</evidence>
<keyword evidence="1" id="KW-0812">Transmembrane</keyword>
<feature type="transmembrane region" description="Helical" evidence="1">
    <location>
        <begin position="145"/>
        <end position="164"/>
    </location>
</feature>
<feature type="transmembrane region" description="Helical" evidence="1">
    <location>
        <begin position="184"/>
        <end position="206"/>
    </location>
</feature>
<feature type="transmembrane region" description="Helical" evidence="1">
    <location>
        <begin position="20"/>
        <end position="43"/>
    </location>
</feature>
<evidence type="ECO:0000313" key="2">
    <source>
        <dbReference type="EMBL" id="KAF9469469.1"/>
    </source>
</evidence>
<dbReference type="Proteomes" id="UP000807353">
    <property type="component" value="Unassembled WGS sequence"/>
</dbReference>